<accession>A0A7Z7HP54</accession>
<dbReference type="Proteomes" id="UP000242886">
    <property type="component" value="Chromosome SDENCHOL"/>
</dbReference>
<dbReference type="EMBL" id="LT837803">
    <property type="protein sequence ID" value="SMB21842.1"/>
    <property type="molecule type" value="Genomic_DNA"/>
</dbReference>
<organism evidence="2 3">
    <name type="scientific">Sterolibacterium denitrificans</name>
    <dbReference type="NCBI Taxonomy" id="157592"/>
    <lineage>
        <taxon>Bacteria</taxon>
        <taxon>Pseudomonadati</taxon>
        <taxon>Pseudomonadota</taxon>
        <taxon>Betaproteobacteria</taxon>
        <taxon>Nitrosomonadales</taxon>
        <taxon>Sterolibacteriaceae</taxon>
        <taxon>Sterolibacterium</taxon>
    </lineage>
</organism>
<evidence type="ECO:0000259" key="1">
    <source>
        <dbReference type="SMART" id="SM00849"/>
    </source>
</evidence>
<dbReference type="PANTHER" id="PTHR23131:SF4">
    <property type="entry name" value="METALLO-BETA-LACTAMASE SUPERFAMILY POTEIN"/>
    <property type="match status" value="1"/>
</dbReference>
<name>A0A7Z7HP54_9PROT</name>
<dbReference type="PANTHER" id="PTHR23131">
    <property type="entry name" value="ENDORIBONUCLEASE LACTB2"/>
    <property type="match status" value="1"/>
</dbReference>
<dbReference type="InterPro" id="IPR036388">
    <property type="entry name" value="WH-like_DNA-bd_sf"/>
</dbReference>
<dbReference type="SUPFAM" id="SSF56281">
    <property type="entry name" value="Metallo-hydrolase/oxidoreductase"/>
    <property type="match status" value="1"/>
</dbReference>
<dbReference type="AlphaFoldDB" id="A0A7Z7HP54"/>
<gene>
    <name evidence="2" type="ORF">SDENCHOL_10412</name>
</gene>
<dbReference type="InterPro" id="IPR001279">
    <property type="entry name" value="Metallo-B-lactamas"/>
</dbReference>
<dbReference type="InterPro" id="IPR036866">
    <property type="entry name" value="RibonucZ/Hydroxyglut_hydro"/>
</dbReference>
<evidence type="ECO:0000313" key="2">
    <source>
        <dbReference type="EMBL" id="SMB21842.1"/>
    </source>
</evidence>
<feature type="domain" description="Metallo-beta-lactamase" evidence="1">
    <location>
        <begin position="48"/>
        <end position="260"/>
    </location>
</feature>
<dbReference type="Pfam" id="PF00753">
    <property type="entry name" value="Lactamase_B"/>
    <property type="match status" value="1"/>
</dbReference>
<dbReference type="InterPro" id="IPR048933">
    <property type="entry name" value="B_lactamase-like_C"/>
</dbReference>
<dbReference type="Gene3D" id="1.10.10.10">
    <property type="entry name" value="Winged helix-like DNA-binding domain superfamily/Winged helix DNA-binding domain"/>
    <property type="match status" value="1"/>
</dbReference>
<dbReference type="Gene3D" id="3.60.15.10">
    <property type="entry name" value="Ribonuclease Z/Hydroxyacylglutathione hydrolase-like"/>
    <property type="match status" value="1"/>
</dbReference>
<dbReference type="InterPro" id="IPR050662">
    <property type="entry name" value="Sec-metab_biosynth-thioest"/>
</dbReference>
<protein>
    <recommendedName>
        <fullName evidence="1">Metallo-beta-lactamase domain-containing protein</fullName>
    </recommendedName>
</protein>
<keyword evidence="3" id="KW-1185">Reference proteome</keyword>
<dbReference type="Pfam" id="PF21221">
    <property type="entry name" value="B_lactamase-like_C"/>
    <property type="match status" value="1"/>
</dbReference>
<reference evidence="2" key="1">
    <citation type="submission" date="2017-03" db="EMBL/GenBank/DDBJ databases">
        <authorList>
            <consortium name="AG Boll"/>
        </authorList>
    </citation>
    <scope>NUCLEOTIDE SEQUENCE [LARGE SCALE GENOMIC DNA]</scope>
    <source>
        <strain evidence="2">Chol</strain>
    </source>
</reference>
<sequence length="349" mass="38884">MAPSPARCSVNCMRMHYPYDQLPAAGTAFEVAAGVRWLRMPLPFALDHVNLWLLADDDGWAAVDTGIALDAIKDTWTQLLGEYRLTRQFVTHCHPDHLGLAAWLEQQSGARLWITQGEFAIAHLLRAGIDGFGYQAMVAFYARHGLDEARLAALESRGHAFLRGVPEMPPSFIRLHDGDDILIGGRHWRIITGSGHSPEHAALYCDESRVLISGDMLLPRITTNVHVGAAAPENDALQEYLVSLERFLPLPPDTLVLPSHGKPFRGLHERIAQLQRHHAQRCEVLLKAAATPAPKSAAELLPALFDRDISDPHQLQFAMGETIAHINYLTRRQRLLPEDDGRVLRYRAA</sequence>
<evidence type="ECO:0000313" key="3">
    <source>
        <dbReference type="Proteomes" id="UP000242886"/>
    </source>
</evidence>
<dbReference type="SMART" id="SM00849">
    <property type="entry name" value="Lactamase_B"/>
    <property type="match status" value="1"/>
</dbReference>
<proteinExistence type="predicted"/>